<dbReference type="InterPro" id="IPR036097">
    <property type="entry name" value="HisK_dim/P_sf"/>
</dbReference>
<keyword evidence="7 15" id="KW-0812">Transmembrane</keyword>
<dbReference type="InterPro" id="IPR013767">
    <property type="entry name" value="PAS_fold"/>
</dbReference>
<keyword evidence="21" id="KW-1185">Reference proteome</keyword>
<dbReference type="CDD" id="cd00075">
    <property type="entry name" value="HATPase"/>
    <property type="match status" value="1"/>
</dbReference>
<dbReference type="Gene3D" id="3.30.565.10">
    <property type="entry name" value="Histidine kinase-like ATPase, C-terminal domain"/>
    <property type="match status" value="1"/>
</dbReference>
<comment type="caution">
    <text evidence="20">The sequence shown here is derived from an EMBL/GenBank/DDBJ whole genome shotgun (WGS) entry which is preliminary data.</text>
</comment>
<keyword evidence="8" id="KW-0547">Nucleotide-binding</keyword>
<keyword evidence="9 20" id="KW-0418">Kinase</keyword>
<feature type="transmembrane region" description="Helical" evidence="15">
    <location>
        <begin position="186"/>
        <end position="209"/>
    </location>
</feature>
<protein>
    <recommendedName>
        <fullName evidence="3">histidine kinase</fullName>
        <ecNumber evidence="3">2.7.13.3</ecNumber>
    </recommendedName>
</protein>
<dbReference type="InterPro" id="IPR003594">
    <property type="entry name" value="HATPase_dom"/>
</dbReference>
<gene>
    <name evidence="20" type="ORF">J2S06_002369</name>
</gene>
<name>A0ABT9VRI5_9BACI</name>
<dbReference type="CDD" id="cd00082">
    <property type="entry name" value="HisKA"/>
    <property type="match status" value="1"/>
</dbReference>
<feature type="domain" description="Histidine kinase" evidence="16">
    <location>
        <begin position="386"/>
        <end position="603"/>
    </location>
</feature>
<dbReference type="EMBL" id="JAUSTR010000012">
    <property type="protein sequence ID" value="MDQ0163290.1"/>
    <property type="molecule type" value="Genomic_DNA"/>
</dbReference>
<dbReference type="InterPro" id="IPR057640">
    <property type="entry name" value="Cache_WalK"/>
</dbReference>
<evidence type="ECO:0000259" key="18">
    <source>
        <dbReference type="PROSITE" id="PS50113"/>
    </source>
</evidence>
<comment type="catalytic activity">
    <reaction evidence="1">
        <text>ATP + protein L-histidine = ADP + protein N-phospho-L-histidine.</text>
        <dbReference type="EC" id="2.7.13.3"/>
    </reaction>
</comment>
<keyword evidence="6 20" id="KW-0808">Transferase</keyword>
<dbReference type="PANTHER" id="PTHR45453:SF1">
    <property type="entry name" value="PHOSPHATE REGULON SENSOR PROTEIN PHOR"/>
    <property type="match status" value="1"/>
</dbReference>
<dbReference type="InterPro" id="IPR050351">
    <property type="entry name" value="BphY/WalK/GraS-like"/>
</dbReference>
<dbReference type="InterPro" id="IPR000014">
    <property type="entry name" value="PAS"/>
</dbReference>
<dbReference type="InterPro" id="IPR003661">
    <property type="entry name" value="HisK_dim/P_dom"/>
</dbReference>
<dbReference type="NCBIfam" id="NF033092">
    <property type="entry name" value="HK_WalK"/>
    <property type="match status" value="1"/>
</dbReference>
<dbReference type="SUPFAM" id="SSF103190">
    <property type="entry name" value="Sensory domain-like"/>
    <property type="match status" value="1"/>
</dbReference>
<feature type="domain" description="PAS" evidence="17">
    <location>
        <begin position="264"/>
        <end position="329"/>
    </location>
</feature>
<dbReference type="SMART" id="SM00388">
    <property type="entry name" value="HisKA"/>
    <property type="match status" value="1"/>
</dbReference>
<keyword evidence="10" id="KW-0067">ATP-binding</keyword>
<comment type="subcellular location">
    <subcellularLocation>
        <location evidence="2">Cell membrane</location>
        <topology evidence="2">Multi-pass membrane protein</topology>
    </subcellularLocation>
</comment>
<evidence type="ECO:0000256" key="11">
    <source>
        <dbReference type="ARBA" id="ARBA00022989"/>
    </source>
</evidence>
<dbReference type="PROSITE" id="PS50109">
    <property type="entry name" value="HIS_KIN"/>
    <property type="match status" value="1"/>
</dbReference>
<evidence type="ECO:0000313" key="20">
    <source>
        <dbReference type="EMBL" id="MDQ0163290.1"/>
    </source>
</evidence>
<feature type="domain" description="HAMP" evidence="19">
    <location>
        <begin position="207"/>
        <end position="259"/>
    </location>
</feature>
<proteinExistence type="predicted"/>
<dbReference type="SUPFAM" id="SSF55785">
    <property type="entry name" value="PYP-like sensor domain (PAS domain)"/>
    <property type="match status" value="1"/>
</dbReference>
<organism evidence="20 21">
    <name type="scientific">Aeribacillus alveayuensis</name>
    <dbReference type="NCBI Taxonomy" id="279215"/>
    <lineage>
        <taxon>Bacteria</taxon>
        <taxon>Bacillati</taxon>
        <taxon>Bacillota</taxon>
        <taxon>Bacilli</taxon>
        <taxon>Bacillales</taxon>
        <taxon>Bacillaceae</taxon>
        <taxon>Aeribacillus</taxon>
    </lineage>
</organism>
<dbReference type="InterPro" id="IPR003660">
    <property type="entry name" value="HAMP_dom"/>
</dbReference>
<evidence type="ECO:0000256" key="14">
    <source>
        <dbReference type="SAM" id="Coils"/>
    </source>
</evidence>
<keyword evidence="12" id="KW-0902">Two-component regulatory system</keyword>
<dbReference type="Gene3D" id="1.10.8.500">
    <property type="entry name" value="HAMP domain in histidine kinase"/>
    <property type="match status" value="1"/>
</dbReference>
<evidence type="ECO:0000256" key="9">
    <source>
        <dbReference type="ARBA" id="ARBA00022777"/>
    </source>
</evidence>
<evidence type="ECO:0000313" key="21">
    <source>
        <dbReference type="Proteomes" id="UP001225646"/>
    </source>
</evidence>
<dbReference type="SMART" id="SM00387">
    <property type="entry name" value="HATPase_c"/>
    <property type="match status" value="1"/>
</dbReference>
<dbReference type="Pfam" id="PF02518">
    <property type="entry name" value="HATPase_c"/>
    <property type="match status" value="1"/>
</dbReference>
<keyword evidence="4" id="KW-1003">Cell membrane</keyword>
<feature type="transmembrane region" description="Helical" evidence="15">
    <location>
        <begin position="12"/>
        <end position="36"/>
    </location>
</feature>
<dbReference type="InterPro" id="IPR029151">
    <property type="entry name" value="Sensor-like_sf"/>
</dbReference>
<dbReference type="InterPro" id="IPR004358">
    <property type="entry name" value="Sig_transdc_His_kin-like_C"/>
</dbReference>
<evidence type="ECO:0000256" key="5">
    <source>
        <dbReference type="ARBA" id="ARBA00022553"/>
    </source>
</evidence>
<dbReference type="InterPro" id="IPR005467">
    <property type="entry name" value="His_kinase_dom"/>
</dbReference>
<evidence type="ECO:0000256" key="3">
    <source>
        <dbReference type="ARBA" id="ARBA00012438"/>
    </source>
</evidence>
<evidence type="ECO:0000256" key="13">
    <source>
        <dbReference type="ARBA" id="ARBA00023136"/>
    </source>
</evidence>
<feature type="domain" description="PAC" evidence="18">
    <location>
        <begin position="328"/>
        <end position="382"/>
    </location>
</feature>
<dbReference type="InterPro" id="IPR036890">
    <property type="entry name" value="HATPase_C_sf"/>
</dbReference>
<evidence type="ECO:0000259" key="19">
    <source>
        <dbReference type="PROSITE" id="PS50885"/>
    </source>
</evidence>
<evidence type="ECO:0000256" key="1">
    <source>
        <dbReference type="ARBA" id="ARBA00000085"/>
    </source>
</evidence>
<sequence>MNNRKVSFFRSIHFKFVMIYVLLIILGMQIIGVYFVRALETRLIDNFTSSLNQRIDLMAYNIEQAMLKAEEDPTIKVEDEISSILKDYKGDEIKEIRVVDQDARVIGTSDFNKDIIGKRTTENMITRTLVLGSLNENILIDPETNYRMYVTSTPIVTDFKGETIGAVYVIASMEEVFSLMRTINTILATGTGISLLITAALGIFLARTITRPLSDMRKQALELAKGNFSRKVKIYGEDEIGQLATTFNHLTEELEEAQETTEGERRKLASVIAHMTDGVIATDAKGHVILVNTPAIDMLNVSRETALETSLVDLLQLEDEYSFEDLVHQQEPLILDVNTKERSYILRISFSPIQKEEGPINGLIAVVYDITEQERIEQERREFVANVSHELRTPLTTMRSYLEALAEGAWKDETIAPKFLQVTQNETERMIRLVNDLLQLSKLDSKDYRFNKDWINFTDYFHKIIDRFELSKKQNVTFIRNLPNKDFYVEVDSDKITQVLDNIISNALKYSPEGGKITFTATEKEGFIEISVKDEGMGVPKKSLSKIFERFYRVDKARSRQMGGTGLGLAIAKEIVEAHNGKIWAESEEGKGTTIFFTLPYDPNQEDDWE</sequence>
<dbReference type="PROSITE" id="PS50112">
    <property type="entry name" value="PAS"/>
    <property type="match status" value="1"/>
</dbReference>
<dbReference type="Gene3D" id="3.30.450.20">
    <property type="entry name" value="PAS domain"/>
    <property type="match status" value="2"/>
</dbReference>
<keyword evidence="5" id="KW-0597">Phosphoprotein</keyword>
<dbReference type="CDD" id="cd06225">
    <property type="entry name" value="HAMP"/>
    <property type="match status" value="1"/>
</dbReference>
<evidence type="ECO:0000259" key="17">
    <source>
        <dbReference type="PROSITE" id="PS50112"/>
    </source>
</evidence>
<evidence type="ECO:0000256" key="2">
    <source>
        <dbReference type="ARBA" id="ARBA00004651"/>
    </source>
</evidence>
<evidence type="ECO:0000259" key="16">
    <source>
        <dbReference type="PROSITE" id="PS50109"/>
    </source>
</evidence>
<dbReference type="SUPFAM" id="SSF47384">
    <property type="entry name" value="Homodimeric domain of signal transducing histidine kinase"/>
    <property type="match status" value="1"/>
</dbReference>
<evidence type="ECO:0000256" key="12">
    <source>
        <dbReference type="ARBA" id="ARBA00023012"/>
    </source>
</evidence>
<keyword evidence="14" id="KW-0175">Coiled coil</keyword>
<dbReference type="EC" id="2.7.13.3" evidence="3"/>
<dbReference type="SMART" id="SM00304">
    <property type="entry name" value="HAMP"/>
    <property type="match status" value="1"/>
</dbReference>
<evidence type="ECO:0000256" key="8">
    <source>
        <dbReference type="ARBA" id="ARBA00022741"/>
    </source>
</evidence>
<dbReference type="Pfam" id="PF00512">
    <property type="entry name" value="HisKA"/>
    <property type="match status" value="1"/>
</dbReference>
<evidence type="ECO:0000256" key="7">
    <source>
        <dbReference type="ARBA" id="ARBA00022692"/>
    </source>
</evidence>
<accession>A0ABT9VRI5</accession>
<evidence type="ECO:0000256" key="10">
    <source>
        <dbReference type="ARBA" id="ARBA00022840"/>
    </source>
</evidence>
<evidence type="ECO:0000256" key="6">
    <source>
        <dbReference type="ARBA" id="ARBA00022679"/>
    </source>
</evidence>
<evidence type="ECO:0000256" key="15">
    <source>
        <dbReference type="SAM" id="Phobius"/>
    </source>
</evidence>
<dbReference type="NCBIfam" id="TIGR00229">
    <property type="entry name" value="sensory_box"/>
    <property type="match status" value="1"/>
</dbReference>
<dbReference type="Proteomes" id="UP001225646">
    <property type="component" value="Unassembled WGS sequence"/>
</dbReference>
<dbReference type="PROSITE" id="PS50885">
    <property type="entry name" value="HAMP"/>
    <property type="match status" value="1"/>
</dbReference>
<dbReference type="RefSeq" id="WP_419152428.1">
    <property type="nucleotide sequence ID" value="NZ_JAUSTR010000012.1"/>
</dbReference>
<dbReference type="SUPFAM" id="SSF55874">
    <property type="entry name" value="ATPase domain of HSP90 chaperone/DNA topoisomerase II/histidine kinase"/>
    <property type="match status" value="1"/>
</dbReference>
<evidence type="ECO:0000256" key="4">
    <source>
        <dbReference type="ARBA" id="ARBA00022475"/>
    </source>
</evidence>
<dbReference type="PROSITE" id="PS50113">
    <property type="entry name" value="PAC"/>
    <property type="match status" value="1"/>
</dbReference>
<dbReference type="Pfam" id="PF00989">
    <property type="entry name" value="PAS"/>
    <property type="match status" value="1"/>
</dbReference>
<dbReference type="Pfam" id="PF00672">
    <property type="entry name" value="HAMP"/>
    <property type="match status" value="1"/>
</dbReference>
<dbReference type="PANTHER" id="PTHR45453">
    <property type="entry name" value="PHOSPHATE REGULON SENSOR PROTEIN PHOR"/>
    <property type="match status" value="1"/>
</dbReference>
<dbReference type="InterPro" id="IPR049814">
    <property type="entry name" value="Resp_reg_WalK"/>
</dbReference>
<feature type="coiled-coil region" evidence="14">
    <location>
        <begin position="240"/>
        <end position="267"/>
    </location>
</feature>
<dbReference type="SUPFAM" id="SSF158472">
    <property type="entry name" value="HAMP domain-like"/>
    <property type="match status" value="1"/>
</dbReference>
<dbReference type="Pfam" id="PF23846">
    <property type="entry name" value="Cache_WalK"/>
    <property type="match status" value="1"/>
</dbReference>
<reference evidence="20 21" key="1">
    <citation type="submission" date="2023-07" db="EMBL/GenBank/DDBJ databases">
        <title>Genomic Encyclopedia of Type Strains, Phase IV (KMG-IV): sequencing the most valuable type-strain genomes for metagenomic binning, comparative biology and taxonomic classification.</title>
        <authorList>
            <person name="Goeker M."/>
        </authorList>
    </citation>
    <scope>NUCLEOTIDE SEQUENCE [LARGE SCALE GENOMIC DNA]</scope>
    <source>
        <strain evidence="20 21">DSM 19092</strain>
    </source>
</reference>
<dbReference type="InterPro" id="IPR035965">
    <property type="entry name" value="PAS-like_dom_sf"/>
</dbReference>
<dbReference type="CDD" id="cd00130">
    <property type="entry name" value="PAS"/>
    <property type="match status" value="1"/>
</dbReference>
<dbReference type="SMART" id="SM00091">
    <property type="entry name" value="PAS"/>
    <property type="match status" value="1"/>
</dbReference>
<keyword evidence="11 15" id="KW-1133">Transmembrane helix</keyword>
<keyword evidence="13 15" id="KW-0472">Membrane</keyword>
<dbReference type="Gene3D" id="1.10.287.130">
    <property type="match status" value="1"/>
</dbReference>
<dbReference type="GO" id="GO:0004673">
    <property type="term" value="F:protein histidine kinase activity"/>
    <property type="evidence" value="ECO:0007669"/>
    <property type="project" value="UniProtKB-EC"/>
</dbReference>
<dbReference type="InterPro" id="IPR000700">
    <property type="entry name" value="PAS-assoc_C"/>
</dbReference>
<dbReference type="PRINTS" id="PR00344">
    <property type="entry name" value="BCTRLSENSOR"/>
</dbReference>